<dbReference type="PROSITE" id="PS00903">
    <property type="entry name" value="CYT_DCMP_DEAMINASES_1"/>
    <property type="match status" value="1"/>
</dbReference>
<organism evidence="6 7">
    <name type="scientific">Streptomyces tremellae</name>
    <dbReference type="NCBI Taxonomy" id="1124239"/>
    <lineage>
        <taxon>Bacteria</taxon>
        <taxon>Bacillati</taxon>
        <taxon>Actinomycetota</taxon>
        <taxon>Actinomycetes</taxon>
        <taxon>Kitasatosporales</taxon>
        <taxon>Streptomycetaceae</taxon>
        <taxon>Streptomyces</taxon>
    </lineage>
</organism>
<dbReference type="PANTHER" id="PTHR11079:SF162">
    <property type="entry name" value="RIBOFLAVIN BIOSYNTHESIS PROTEIN PYRD, CHLOROPLASTIC"/>
    <property type="match status" value="1"/>
</dbReference>
<evidence type="ECO:0000256" key="4">
    <source>
        <dbReference type="ARBA" id="ARBA00022833"/>
    </source>
</evidence>
<keyword evidence="4" id="KW-0862">Zinc</keyword>
<dbReference type="InterPro" id="IPR016193">
    <property type="entry name" value="Cytidine_deaminase-like"/>
</dbReference>
<comment type="caution">
    <text evidence="6">The sequence shown here is derived from an EMBL/GenBank/DDBJ whole genome shotgun (WGS) entry which is preliminary data.</text>
</comment>
<dbReference type="PROSITE" id="PS51747">
    <property type="entry name" value="CYT_DCMP_DEAMINASES_2"/>
    <property type="match status" value="1"/>
</dbReference>
<dbReference type="InterPro" id="IPR004794">
    <property type="entry name" value="Eubact_RibD"/>
</dbReference>
<evidence type="ECO:0000313" key="6">
    <source>
        <dbReference type="EMBL" id="GAA3711340.1"/>
    </source>
</evidence>
<evidence type="ECO:0000256" key="3">
    <source>
        <dbReference type="ARBA" id="ARBA00022723"/>
    </source>
</evidence>
<evidence type="ECO:0000313" key="7">
    <source>
        <dbReference type="Proteomes" id="UP001499884"/>
    </source>
</evidence>
<dbReference type="EMBL" id="BAABEP010000002">
    <property type="protein sequence ID" value="GAA3711340.1"/>
    <property type="molecule type" value="Genomic_DNA"/>
</dbReference>
<dbReference type="RefSeq" id="WP_345640762.1">
    <property type="nucleotide sequence ID" value="NZ_BAABEP010000002.1"/>
</dbReference>
<dbReference type="Pfam" id="PF00383">
    <property type="entry name" value="dCMP_cyt_deam_1"/>
    <property type="match status" value="1"/>
</dbReference>
<name>A0ABP7E2F6_9ACTN</name>
<keyword evidence="7" id="KW-1185">Reference proteome</keyword>
<dbReference type="EC" id="3.5.4.26" evidence="2"/>
<dbReference type="InterPro" id="IPR016192">
    <property type="entry name" value="APOBEC/CMP_deaminase_Zn-bd"/>
</dbReference>
<reference evidence="7" key="1">
    <citation type="journal article" date="2019" name="Int. J. Syst. Evol. Microbiol.">
        <title>The Global Catalogue of Microorganisms (GCM) 10K type strain sequencing project: providing services to taxonomists for standard genome sequencing and annotation.</title>
        <authorList>
            <consortium name="The Broad Institute Genomics Platform"/>
            <consortium name="The Broad Institute Genome Sequencing Center for Infectious Disease"/>
            <person name="Wu L."/>
            <person name="Ma J."/>
        </authorList>
    </citation>
    <scope>NUCLEOTIDE SEQUENCE [LARGE SCALE GENOMIC DNA]</scope>
    <source>
        <strain evidence="7">JCM 30846</strain>
    </source>
</reference>
<evidence type="ECO:0000256" key="2">
    <source>
        <dbReference type="ARBA" id="ARBA00012766"/>
    </source>
</evidence>
<feature type="domain" description="CMP/dCMP-type deaminase" evidence="5">
    <location>
        <begin position="4"/>
        <end position="125"/>
    </location>
</feature>
<sequence length="295" mass="30423">MPTSVELAAMRRAIIISASGLGATSPNPAVGCVILDDAGRTVGEGYHPRKGDPHAEVNALAAAGARAAGGTAVVTLEPCNHDGLTPACHQALLDAKIARVLIAVMDPTSRGAGGAARLRQAGVDVQTHVLEEEALVVLGPWRTSLSHQRPFLHLMIQTDPAGYPAALTAEAHAEIELERQAHDLLISLDGSAEEGQIGSHGSRFSVPAQLVPDEPADAVAALTEAGARSVLLVGPSKLGERLLCKALVDRLTLLVPVLEPAQAAATTLAPLLPDGYVLSRITRAGSQLVVSAERG</sequence>
<dbReference type="Gene3D" id="3.40.140.10">
    <property type="entry name" value="Cytidine Deaminase, domain 2"/>
    <property type="match status" value="1"/>
</dbReference>
<gene>
    <name evidence="6" type="ORF">GCM10023082_06440</name>
</gene>
<protein>
    <recommendedName>
        <fullName evidence="2">diaminohydroxyphosphoribosylaminopyrimidine deaminase</fullName>
        <ecNumber evidence="2">3.5.4.26</ecNumber>
    </recommendedName>
</protein>
<proteinExistence type="predicted"/>
<dbReference type="SUPFAM" id="SSF53927">
    <property type="entry name" value="Cytidine deaminase-like"/>
    <property type="match status" value="1"/>
</dbReference>
<dbReference type="PANTHER" id="PTHR11079">
    <property type="entry name" value="CYTOSINE DEAMINASE FAMILY MEMBER"/>
    <property type="match status" value="1"/>
</dbReference>
<dbReference type="NCBIfam" id="TIGR00326">
    <property type="entry name" value="eubact_ribD"/>
    <property type="match status" value="1"/>
</dbReference>
<dbReference type="InterPro" id="IPR002125">
    <property type="entry name" value="CMP_dCMP_dom"/>
</dbReference>
<dbReference type="Proteomes" id="UP001499884">
    <property type="component" value="Unassembled WGS sequence"/>
</dbReference>
<accession>A0ABP7E2F6</accession>
<keyword evidence="3" id="KW-0479">Metal-binding</keyword>
<evidence type="ECO:0000256" key="1">
    <source>
        <dbReference type="ARBA" id="ARBA00004882"/>
    </source>
</evidence>
<comment type="pathway">
    <text evidence="1">Cofactor biosynthesis; riboflavin biosynthesis; 5-amino-6-(D-ribitylamino)uracil from GTP: step 2/4.</text>
</comment>
<evidence type="ECO:0000259" key="5">
    <source>
        <dbReference type="PROSITE" id="PS51747"/>
    </source>
</evidence>
<dbReference type="CDD" id="cd01284">
    <property type="entry name" value="Riboflavin_deaminase-reductase"/>
    <property type="match status" value="1"/>
</dbReference>